<keyword evidence="2" id="KW-0808">Transferase</keyword>
<dbReference type="PANTHER" id="PTHR14911">
    <property type="entry name" value="THUMP DOMAIN-CONTAINING"/>
    <property type="match status" value="1"/>
</dbReference>
<dbReference type="STRING" id="1298598.JCM21714_4131"/>
<dbReference type="Gene3D" id="3.40.50.150">
    <property type="entry name" value="Vaccinia Virus protein VP39"/>
    <property type="match status" value="1"/>
</dbReference>
<reference evidence="2 3" key="1">
    <citation type="journal article" date="2014" name="Genome Announc.">
        <title>Draft Genome Sequence of the Boron-Tolerant and Moderately Halotolerant Bacterium Gracilibacillus boraciitolerans JCM 21714T.</title>
        <authorList>
            <person name="Ahmed I."/>
            <person name="Oshima K."/>
            <person name="Suda W."/>
            <person name="Kitamura K."/>
            <person name="Iida T."/>
            <person name="Ohmori Y."/>
            <person name="Fujiwara T."/>
            <person name="Hattori M."/>
            <person name="Ohkuma M."/>
        </authorList>
    </citation>
    <scope>NUCLEOTIDE SEQUENCE [LARGE SCALE GENOMIC DNA]</scope>
    <source>
        <strain evidence="2 3">JCM 21714</strain>
    </source>
</reference>
<accession>W4VP48</accession>
<feature type="domain" description="Ribosomal RNA large subunit methyltransferase K/L-like methyltransferase" evidence="1">
    <location>
        <begin position="159"/>
        <end position="265"/>
    </location>
</feature>
<dbReference type="Pfam" id="PF01170">
    <property type="entry name" value="UPF0020"/>
    <property type="match status" value="1"/>
</dbReference>
<dbReference type="GO" id="GO:0030488">
    <property type="term" value="P:tRNA methylation"/>
    <property type="evidence" value="ECO:0007669"/>
    <property type="project" value="TreeGrafter"/>
</dbReference>
<dbReference type="AlphaFoldDB" id="W4VP48"/>
<gene>
    <name evidence="2" type="ORF">JCM21714_4131</name>
</gene>
<dbReference type="GO" id="GO:0016423">
    <property type="term" value="F:tRNA (guanine) methyltransferase activity"/>
    <property type="evidence" value="ECO:0007669"/>
    <property type="project" value="TreeGrafter"/>
</dbReference>
<dbReference type="EMBL" id="BAVS01000034">
    <property type="protein sequence ID" value="GAE94931.1"/>
    <property type="molecule type" value="Genomic_DNA"/>
</dbReference>
<proteinExistence type="predicted"/>
<dbReference type="SUPFAM" id="SSF53335">
    <property type="entry name" value="S-adenosyl-L-methionine-dependent methyltransferases"/>
    <property type="match status" value="1"/>
</dbReference>
<dbReference type="eggNOG" id="COG1041">
    <property type="taxonomic scope" value="Bacteria"/>
</dbReference>
<sequence>MTKHYLEASEYLYNYKHAPEESSLCALEQRTLFGEESDNLIKSTIKIEPSRSPFIKGGRLSILFSDKSVQAIAEQVDQIELKNQSFKVRFLKINDLSSKQKIEYAEQRMIESEIGWKINGEAQMKNPDILFGIVPFEGRWYFGTYQESEPVWLHHVKKPKEYSTAISTRLARTVINIAVPDPSGLRVIDPCCGIGTVLVEALSMGGIQIVGSDLNPLVVQGGARENISYFSYDGIVEVKDIAVEEGHYDVAIIDMPYNLFCQATPEEQYAIIKHAKRIADRVVILTIEDMDQMILMAGFTIVDRGVANKGKKGLFSRQVIVCE</sequence>
<protein>
    <submittedName>
        <fullName evidence="2">RNA methylase</fullName>
    </submittedName>
</protein>
<comment type="caution">
    <text evidence="2">The sequence shown here is derived from an EMBL/GenBank/DDBJ whole genome shotgun (WGS) entry which is preliminary data.</text>
</comment>
<dbReference type="RefSeq" id="WP_035725606.1">
    <property type="nucleotide sequence ID" value="NZ_BAVS01000034.1"/>
</dbReference>
<dbReference type="InterPro" id="IPR029063">
    <property type="entry name" value="SAM-dependent_MTases_sf"/>
</dbReference>
<dbReference type="CDD" id="cd02440">
    <property type="entry name" value="AdoMet_MTases"/>
    <property type="match status" value="1"/>
</dbReference>
<name>W4VP48_9BACI</name>
<dbReference type="InterPro" id="IPR000241">
    <property type="entry name" value="RlmKL-like_Mtase"/>
</dbReference>
<evidence type="ECO:0000313" key="2">
    <source>
        <dbReference type="EMBL" id="GAE94931.1"/>
    </source>
</evidence>
<evidence type="ECO:0000313" key="3">
    <source>
        <dbReference type="Proteomes" id="UP000019102"/>
    </source>
</evidence>
<keyword evidence="3" id="KW-1185">Reference proteome</keyword>
<keyword evidence="2" id="KW-0489">Methyltransferase</keyword>
<dbReference type="OrthoDB" id="9791556at2"/>
<organism evidence="2 3">
    <name type="scientific">Gracilibacillus boraciitolerans JCM 21714</name>
    <dbReference type="NCBI Taxonomy" id="1298598"/>
    <lineage>
        <taxon>Bacteria</taxon>
        <taxon>Bacillati</taxon>
        <taxon>Bacillota</taxon>
        <taxon>Bacilli</taxon>
        <taxon>Bacillales</taxon>
        <taxon>Bacillaceae</taxon>
        <taxon>Gracilibacillus</taxon>
    </lineage>
</organism>
<dbReference type="PANTHER" id="PTHR14911:SF13">
    <property type="entry name" value="TRNA (GUANINE(6)-N2)-METHYLTRANSFERASE THUMP3"/>
    <property type="match status" value="1"/>
</dbReference>
<evidence type="ECO:0000259" key="1">
    <source>
        <dbReference type="Pfam" id="PF01170"/>
    </source>
</evidence>
<dbReference type="Proteomes" id="UP000019102">
    <property type="component" value="Unassembled WGS sequence"/>
</dbReference>